<proteinExistence type="inferred from homology"/>
<dbReference type="EMBL" id="JBHRTP010000003">
    <property type="protein sequence ID" value="MFC3106554.1"/>
    <property type="molecule type" value="Genomic_DNA"/>
</dbReference>
<organism evidence="4 5">
    <name type="scientific">Undibacterium arcticum</name>
    <dbReference type="NCBI Taxonomy" id="1762892"/>
    <lineage>
        <taxon>Bacteria</taxon>
        <taxon>Pseudomonadati</taxon>
        <taxon>Pseudomonadota</taxon>
        <taxon>Betaproteobacteria</taxon>
        <taxon>Burkholderiales</taxon>
        <taxon>Oxalobacteraceae</taxon>
        <taxon>Undibacterium</taxon>
    </lineage>
</organism>
<dbReference type="Pfam" id="PF00106">
    <property type="entry name" value="adh_short"/>
    <property type="match status" value="1"/>
</dbReference>
<dbReference type="RefSeq" id="WP_390325143.1">
    <property type="nucleotide sequence ID" value="NZ_JBHRTP010000003.1"/>
</dbReference>
<dbReference type="EC" id="1.-.-.-" evidence="4"/>
<sequence length="265" mass="28488">MSHSLPCAVVTGAASGIGRAIAYALASRGINLVLADIDTAGLKQTGLHIIELAPSIRTLELTTNLADPAHISALCERSFDTFSRVDWLYNCAGMLVSGPSWELDDASWARVLDVNLWSAIRTARAFVPRMIQQGSGHIVNIASLAGLLVGPWLAPYTVSKHGMVALSETMHQEFTALGLPLKMSIVCPGPVNTGIFRNLPAEDANQQVAGANHYLRDMNTVGMTPDELARIVLAGVDADKLWIYPHADILKGALQQRMEILLAVE</sequence>
<evidence type="ECO:0000256" key="3">
    <source>
        <dbReference type="RuleBase" id="RU000363"/>
    </source>
</evidence>
<evidence type="ECO:0000313" key="5">
    <source>
        <dbReference type="Proteomes" id="UP001595530"/>
    </source>
</evidence>
<comment type="similarity">
    <text evidence="1 3">Belongs to the short-chain dehydrogenases/reductases (SDR) family.</text>
</comment>
<evidence type="ECO:0000256" key="1">
    <source>
        <dbReference type="ARBA" id="ARBA00006484"/>
    </source>
</evidence>
<dbReference type="PANTHER" id="PTHR43391:SF26">
    <property type="entry name" value="BLL7251 PROTEIN"/>
    <property type="match status" value="1"/>
</dbReference>
<dbReference type="Proteomes" id="UP001595530">
    <property type="component" value="Unassembled WGS sequence"/>
</dbReference>
<protein>
    <submittedName>
        <fullName evidence="4">SDR family NAD(P)-dependent oxidoreductase</fullName>
        <ecNumber evidence="4">1.-.-.-</ecNumber>
    </submittedName>
</protein>
<dbReference type="PANTHER" id="PTHR43391">
    <property type="entry name" value="RETINOL DEHYDROGENASE-RELATED"/>
    <property type="match status" value="1"/>
</dbReference>
<evidence type="ECO:0000256" key="2">
    <source>
        <dbReference type="ARBA" id="ARBA00023002"/>
    </source>
</evidence>
<dbReference type="SUPFAM" id="SSF51735">
    <property type="entry name" value="NAD(P)-binding Rossmann-fold domains"/>
    <property type="match status" value="1"/>
</dbReference>
<dbReference type="InterPro" id="IPR020904">
    <property type="entry name" value="Sc_DH/Rdtase_CS"/>
</dbReference>
<dbReference type="InterPro" id="IPR036291">
    <property type="entry name" value="NAD(P)-bd_dom_sf"/>
</dbReference>
<dbReference type="PRINTS" id="PR00080">
    <property type="entry name" value="SDRFAMILY"/>
</dbReference>
<gene>
    <name evidence="4" type="ORF">ACFOFO_01030</name>
</gene>
<keyword evidence="2 4" id="KW-0560">Oxidoreductase</keyword>
<dbReference type="CDD" id="cd05233">
    <property type="entry name" value="SDR_c"/>
    <property type="match status" value="1"/>
</dbReference>
<dbReference type="InterPro" id="IPR002347">
    <property type="entry name" value="SDR_fam"/>
</dbReference>
<dbReference type="GO" id="GO:0016491">
    <property type="term" value="F:oxidoreductase activity"/>
    <property type="evidence" value="ECO:0007669"/>
    <property type="project" value="UniProtKB-KW"/>
</dbReference>
<accession>A0ABV7EUU3</accession>
<evidence type="ECO:0000313" key="4">
    <source>
        <dbReference type="EMBL" id="MFC3106554.1"/>
    </source>
</evidence>
<name>A0ABV7EUU3_9BURK</name>
<keyword evidence="5" id="KW-1185">Reference proteome</keyword>
<reference evidence="5" key="1">
    <citation type="journal article" date="2019" name="Int. J. Syst. Evol. Microbiol.">
        <title>The Global Catalogue of Microorganisms (GCM) 10K type strain sequencing project: providing services to taxonomists for standard genome sequencing and annotation.</title>
        <authorList>
            <consortium name="The Broad Institute Genomics Platform"/>
            <consortium name="The Broad Institute Genome Sequencing Center for Infectious Disease"/>
            <person name="Wu L."/>
            <person name="Ma J."/>
        </authorList>
    </citation>
    <scope>NUCLEOTIDE SEQUENCE [LARGE SCALE GENOMIC DNA]</scope>
    <source>
        <strain evidence="5">KCTC 42986</strain>
    </source>
</reference>
<dbReference type="Gene3D" id="3.40.50.720">
    <property type="entry name" value="NAD(P)-binding Rossmann-like Domain"/>
    <property type="match status" value="1"/>
</dbReference>
<comment type="caution">
    <text evidence="4">The sequence shown here is derived from an EMBL/GenBank/DDBJ whole genome shotgun (WGS) entry which is preliminary data.</text>
</comment>
<dbReference type="PRINTS" id="PR00081">
    <property type="entry name" value="GDHRDH"/>
</dbReference>
<dbReference type="PROSITE" id="PS00061">
    <property type="entry name" value="ADH_SHORT"/>
    <property type="match status" value="1"/>
</dbReference>